<dbReference type="EC" id="1.2.1.38" evidence="7"/>
<name>A0A917HFC4_9BACT</name>
<evidence type="ECO:0000259" key="9">
    <source>
        <dbReference type="SMART" id="SM00859"/>
    </source>
</evidence>
<evidence type="ECO:0000256" key="8">
    <source>
        <dbReference type="PROSITE-ProRule" id="PRU10010"/>
    </source>
</evidence>
<evidence type="ECO:0000313" key="10">
    <source>
        <dbReference type="EMBL" id="GGG76199.1"/>
    </source>
</evidence>
<evidence type="ECO:0000256" key="4">
    <source>
        <dbReference type="ARBA" id="ARBA00022857"/>
    </source>
</evidence>
<evidence type="ECO:0000256" key="2">
    <source>
        <dbReference type="ARBA" id="ARBA00022571"/>
    </source>
</evidence>
<evidence type="ECO:0000256" key="6">
    <source>
        <dbReference type="ARBA" id="ARBA00050557"/>
    </source>
</evidence>
<dbReference type="InterPro" id="IPR023013">
    <property type="entry name" value="AGPR_AS"/>
</dbReference>
<dbReference type="InterPro" id="IPR000706">
    <property type="entry name" value="AGPR_type-1"/>
</dbReference>
<evidence type="ECO:0000256" key="7">
    <source>
        <dbReference type="HAMAP-Rule" id="MF_00150"/>
    </source>
</evidence>
<dbReference type="CDD" id="cd23934">
    <property type="entry name" value="AGPR_1_C"/>
    <property type="match status" value="1"/>
</dbReference>
<evidence type="ECO:0000256" key="1">
    <source>
        <dbReference type="ARBA" id="ARBA00004862"/>
    </source>
</evidence>
<dbReference type="GO" id="GO:0051287">
    <property type="term" value="F:NAD binding"/>
    <property type="evidence" value="ECO:0007669"/>
    <property type="project" value="InterPro"/>
</dbReference>
<dbReference type="InterPro" id="IPR000534">
    <property type="entry name" value="Semialdehyde_DH_NAD-bd"/>
</dbReference>
<dbReference type="PANTHER" id="PTHR32338">
    <property type="entry name" value="N-ACETYL-GAMMA-GLUTAMYL-PHOSPHATE REDUCTASE, CHLOROPLASTIC-RELATED-RELATED"/>
    <property type="match status" value="1"/>
</dbReference>
<dbReference type="Pfam" id="PF01118">
    <property type="entry name" value="Semialdhyde_dh"/>
    <property type="match status" value="1"/>
</dbReference>
<dbReference type="InterPro" id="IPR050085">
    <property type="entry name" value="AGPR"/>
</dbReference>
<dbReference type="GO" id="GO:0003942">
    <property type="term" value="F:N-acetyl-gamma-glutamyl-phosphate reductase activity"/>
    <property type="evidence" value="ECO:0007669"/>
    <property type="project" value="UniProtKB-UniRule"/>
</dbReference>
<comment type="pathway">
    <text evidence="1 7">Amino-acid biosynthesis; L-arginine biosynthesis; N(2)-acetyl-L-ornithine from L-glutamate: step 3/4.</text>
</comment>
<organism evidence="10 11">
    <name type="scientific">Edaphobacter dinghuensis</name>
    <dbReference type="NCBI Taxonomy" id="1560005"/>
    <lineage>
        <taxon>Bacteria</taxon>
        <taxon>Pseudomonadati</taxon>
        <taxon>Acidobacteriota</taxon>
        <taxon>Terriglobia</taxon>
        <taxon>Terriglobales</taxon>
        <taxon>Acidobacteriaceae</taxon>
        <taxon>Edaphobacter</taxon>
    </lineage>
</organism>
<dbReference type="PANTHER" id="PTHR32338:SF10">
    <property type="entry name" value="N-ACETYL-GAMMA-GLUTAMYL-PHOSPHATE REDUCTASE, CHLOROPLASTIC-RELATED"/>
    <property type="match status" value="1"/>
</dbReference>
<dbReference type="NCBIfam" id="TIGR01850">
    <property type="entry name" value="argC"/>
    <property type="match status" value="1"/>
</dbReference>
<dbReference type="InterPro" id="IPR058924">
    <property type="entry name" value="AGPR_dimerisation_dom"/>
</dbReference>
<comment type="function">
    <text evidence="7">Catalyzes the NADPH-dependent reduction of N-acetyl-5-glutamyl phosphate to yield N-acetyl-L-glutamate 5-semialdehyde.</text>
</comment>
<dbReference type="InterPro" id="IPR036291">
    <property type="entry name" value="NAD(P)-bd_dom_sf"/>
</dbReference>
<keyword evidence="5 7" id="KW-0560">Oxidoreductase</keyword>
<keyword evidence="11" id="KW-1185">Reference proteome</keyword>
<comment type="similarity">
    <text evidence="7">Belongs to the NAGSA dehydrogenase family. Type 1 subfamily.</text>
</comment>
<evidence type="ECO:0000256" key="5">
    <source>
        <dbReference type="ARBA" id="ARBA00023002"/>
    </source>
</evidence>
<feature type="domain" description="Semialdehyde dehydrogenase NAD-binding" evidence="9">
    <location>
        <begin position="25"/>
        <end position="178"/>
    </location>
</feature>
<evidence type="ECO:0000313" key="11">
    <source>
        <dbReference type="Proteomes" id="UP000647241"/>
    </source>
</evidence>
<dbReference type="CDD" id="cd17895">
    <property type="entry name" value="AGPR_1_N"/>
    <property type="match status" value="1"/>
</dbReference>
<dbReference type="GO" id="GO:0006526">
    <property type="term" value="P:L-arginine biosynthetic process"/>
    <property type="evidence" value="ECO:0007669"/>
    <property type="project" value="UniProtKB-UniRule"/>
</dbReference>
<dbReference type="SUPFAM" id="SSF55347">
    <property type="entry name" value="Glyceraldehyde-3-phosphate dehydrogenase-like, C-terminal domain"/>
    <property type="match status" value="1"/>
</dbReference>
<comment type="caution">
    <text evidence="10">The sequence shown here is derived from an EMBL/GenBank/DDBJ whole genome shotgun (WGS) entry which is preliminary data.</text>
</comment>
<dbReference type="SUPFAM" id="SSF51735">
    <property type="entry name" value="NAD(P)-binding Rossmann-fold domains"/>
    <property type="match status" value="1"/>
</dbReference>
<keyword evidence="2 7" id="KW-0055">Arginine biosynthesis</keyword>
<dbReference type="Pfam" id="PF22698">
    <property type="entry name" value="Semialdhyde_dhC_1"/>
    <property type="match status" value="1"/>
</dbReference>
<dbReference type="Gene3D" id="3.40.50.720">
    <property type="entry name" value="NAD(P)-binding Rossmann-like Domain"/>
    <property type="match status" value="1"/>
</dbReference>
<evidence type="ECO:0000256" key="3">
    <source>
        <dbReference type="ARBA" id="ARBA00022605"/>
    </source>
</evidence>
<comment type="catalytic activity">
    <reaction evidence="6 7">
        <text>N-acetyl-L-glutamate 5-semialdehyde + phosphate + NADP(+) = N-acetyl-L-glutamyl 5-phosphate + NADPH + H(+)</text>
        <dbReference type="Rhea" id="RHEA:21588"/>
        <dbReference type="ChEBI" id="CHEBI:15378"/>
        <dbReference type="ChEBI" id="CHEBI:29123"/>
        <dbReference type="ChEBI" id="CHEBI:43474"/>
        <dbReference type="ChEBI" id="CHEBI:57783"/>
        <dbReference type="ChEBI" id="CHEBI:57936"/>
        <dbReference type="ChEBI" id="CHEBI:58349"/>
        <dbReference type="EC" id="1.2.1.38"/>
    </reaction>
</comment>
<dbReference type="AlphaFoldDB" id="A0A917HFC4"/>
<gene>
    <name evidence="7" type="primary">argC</name>
    <name evidence="10" type="ORF">GCM10011585_18870</name>
</gene>
<dbReference type="GO" id="GO:0005737">
    <property type="term" value="C:cytoplasm"/>
    <property type="evidence" value="ECO:0007669"/>
    <property type="project" value="UniProtKB-SubCell"/>
</dbReference>
<proteinExistence type="inferred from homology"/>
<reference evidence="10" key="2">
    <citation type="submission" date="2020-09" db="EMBL/GenBank/DDBJ databases">
        <authorList>
            <person name="Sun Q."/>
            <person name="Zhou Y."/>
        </authorList>
    </citation>
    <scope>NUCLEOTIDE SEQUENCE</scope>
    <source>
        <strain evidence="10">CGMCC 1.12997</strain>
    </source>
</reference>
<feature type="active site" evidence="7 8">
    <location>
        <position position="186"/>
    </location>
</feature>
<keyword evidence="3 7" id="KW-0028">Amino-acid biosynthesis</keyword>
<dbReference type="EMBL" id="BMGT01000002">
    <property type="protein sequence ID" value="GGG76199.1"/>
    <property type="molecule type" value="Genomic_DNA"/>
</dbReference>
<reference evidence="10" key="1">
    <citation type="journal article" date="2014" name="Int. J. Syst. Evol. Microbiol.">
        <title>Complete genome sequence of Corynebacterium casei LMG S-19264T (=DSM 44701T), isolated from a smear-ripened cheese.</title>
        <authorList>
            <consortium name="US DOE Joint Genome Institute (JGI-PGF)"/>
            <person name="Walter F."/>
            <person name="Albersmeier A."/>
            <person name="Kalinowski J."/>
            <person name="Ruckert C."/>
        </authorList>
    </citation>
    <scope>NUCLEOTIDE SEQUENCE</scope>
    <source>
        <strain evidence="10">CGMCC 1.12997</strain>
    </source>
</reference>
<dbReference type="HAMAP" id="MF_00150">
    <property type="entry name" value="ArgC_type1"/>
    <property type="match status" value="1"/>
</dbReference>
<protein>
    <recommendedName>
        <fullName evidence="7">N-acetyl-gamma-glutamyl-phosphate reductase</fullName>
        <shortName evidence="7">AGPR</shortName>
        <ecNumber evidence="7">1.2.1.38</ecNumber>
    </recommendedName>
    <alternativeName>
        <fullName evidence="7">N-acetyl-glutamate semialdehyde dehydrogenase</fullName>
        <shortName evidence="7">NAGSA dehydrogenase</shortName>
    </alternativeName>
</protein>
<dbReference type="Proteomes" id="UP000647241">
    <property type="component" value="Unassembled WGS sequence"/>
</dbReference>
<sequence>MANLEALQTSTKSVGTLTASSRPPRIAVAGVSGYAGGELARLLLHHPALEGTKPTFLGRAGEAEVGPSTSLEALHPYLTGPGAAESNPVYSFSWNRIVDEGIEVLFLATPHEQSREWVPEAIERGIKVVDLSGAWRLQETRNRDVYRLKDAKPALADELQAEAVYGCPELHRNAIKRARLVANPGCYSTSMILALAPLVQAGLVDLDHGIVCDAKSGVSGAGKAATTKTHFMYAADNLSAYNVFGHRHRGELLEQLHLDSDQIQFTPHLLPIPRGILATIYLRLKRPTEPAAISAMFSDFYRDSPMVRLYPTPHLPQIQHVVRTNFCDIGFELAPDGKRMVIVSCLDNLLKGASGQAVQNLNLMCGWKEQEGLL</sequence>
<dbReference type="PROSITE" id="PS01224">
    <property type="entry name" value="ARGC"/>
    <property type="match status" value="1"/>
</dbReference>
<comment type="subcellular location">
    <subcellularLocation>
        <location evidence="7">Cytoplasm</location>
    </subcellularLocation>
</comment>
<dbReference type="Gene3D" id="3.30.360.10">
    <property type="entry name" value="Dihydrodipicolinate Reductase, domain 2"/>
    <property type="match status" value="1"/>
</dbReference>
<keyword evidence="4 7" id="KW-0521">NADP</keyword>
<dbReference type="SMART" id="SM00859">
    <property type="entry name" value="Semialdhyde_dh"/>
    <property type="match status" value="1"/>
</dbReference>
<dbReference type="GO" id="GO:0070401">
    <property type="term" value="F:NADP+ binding"/>
    <property type="evidence" value="ECO:0007669"/>
    <property type="project" value="InterPro"/>
</dbReference>
<accession>A0A917HFC4</accession>
<dbReference type="FunFam" id="3.30.360.10:FF:000014">
    <property type="entry name" value="N-acetyl-gamma-glutamyl-phosphate reductase"/>
    <property type="match status" value="1"/>
</dbReference>
<keyword evidence="7" id="KW-0963">Cytoplasm</keyword>